<comment type="caution">
    <text evidence="1">The sequence shown here is derived from an EMBL/GenBank/DDBJ whole genome shotgun (WGS) entry which is preliminary data.</text>
</comment>
<protein>
    <submittedName>
        <fullName evidence="1">NAD(P)-binding protein</fullName>
    </submittedName>
</protein>
<dbReference type="EMBL" id="MU266504">
    <property type="protein sequence ID" value="KAH7921963.1"/>
    <property type="molecule type" value="Genomic_DNA"/>
</dbReference>
<proteinExistence type="predicted"/>
<reference evidence="1" key="1">
    <citation type="journal article" date="2021" name="New Phytol.">
        <title>Evolutionary innovations through gain and loss of genes in the ectomycorrhizal Boletales.</title>
        <authorList>
            <person name="Wu G."/>
            <person name="Miyauchi S."/>
            <person name="Morin E."/>
            <person name="Kuo A."/>
            <person name="Drula E."/>
            <person name="Varga T."/>
            <person name="Kohler A."/>
            <person name="Feng B."/>
            <person name="Cao Y."/>
            <person name="Lipzen A."/>
            <person name="Daum C."/>
            <person name="Hundley H."/>
            <person name="Pangilinan J."/>
            <person name="Johnson J."/>
            <person name="Barry K."/>
            <person name="LaButti K."/>
            <person name="Ng V."/>
            <person name="Ahrendt S."/>
            <person name="Min B."/>
            <person name="Choi I.G."/>
            <person name="Park H."/>
            <person name="Plett J.M."/>
            <person name="Magnuson J."/>
            <person name="Spatafora J.W."/>
            <person name="Nagy L.G."/>
            <person name="Henrissat B."/>
            <person name="Grigoriev I.V."/>
            <person name="Yang Z.L."/>
            <person name="Xu J."/>
            <person name="Martin F.M."/>
        </authorList>
    </citation>
    <scope>NUCLEOTIDE SEQUENCE</scope>
    <source>
        <strain evidence="1">KUC20120723A-06</strain>
    </source>
</reference>
<name>A0ACB8B9R1_9AGAM</name>
<accession>A0ACB8B9R1</accession>
<gene>
    <name evidence="1" type="ORF">BV22DRAFT_1038027</name>
</gene>
<evidence type="ECO:0000313" key="1">
    <source>
        <dbReference type="EMBL" id="KAH7921963.1"/>
    </source>
</evidence>
<dbReference type="Proteomes" id="UP000790709">
    <property type="component" value="Unassembled WGS sequence"/>
</dbReference>
<sequence length="285" mass="30160">MSESTYKSFAVVGGNGIIGKPVIQGLLAHNVSVLILTRPSSSATFPSGAKVVQVDYSDEPAVASALRENGVEVLVSTLGSQGLDFQTSLAKASKAAGVKLFVPSEYGMPTEGGTDGFVLQKSNFAAKLREIGLPSLRLYNGLFMQFIPFVAAVKESGKFLIVGAGNTPVSFTASEDIGGFLVHVLLTLPPSKLNNAVFRIQGQRATLTEISKLFGDKAPVQYVDSIPTDIPLHQARDYLQRKFDLGAGSTGWDAAAGKEGDEPAGSANVYWEGHQWKGVKEVLGL</sequence>
<organism evidence="1 2">
    <name type="scientific">Leucogyrophana mollusca</name>
    <dbReference type="NCBI Taxonomy" id="85980"/>
    <lineage>
        <taxon>Eukaryota</taxon>
        <taxon>Fungi</taxon>
        <taxon>Dikarya</taxon>
        <taxon>Basidiomycota</taxon>
        <taxon>Agaricomycotina</taxon>
        <taxon>Agaricomycetes</taxon>
        <taxon>Agaricomycetidae</taxon>
        <taxon>Boletales</taxon>
        <taxon>Boletales incertae sedis</taxon>
        <taxon>Leucogyrophana</taxon>
    </lineage>
</organism>
<evidence type="ECO:0000313" key="2">
    <source>
        <dbReference type="Proteomes" id="UP000790709"/>
    </source>
</evidence>
<keyword evidence="2" id="KW-1185">Reference proteome</keyword>